<dbReference type="EMBL" id="VMRJ01000002">
    <property type="protein sequence ID" value="TVT41851.1"/>
    <property type="molecule type" value="Genomic_DNA"/>
</dbReference>
<dbReference type="InterPro" id="IPR024534">
    <property type="entry name" value="JetD_C"/>
</dbReference>
<sequence>MINLSELRTKALRQYVPVLRAHLAGENPFPLPVRASKALDRSQGSAYIYAQQQELLAHSKNRTGAGYTLATKPNRKTGQSEISGIAFDTLADFLGFIGKQAEFAAFEANAVRTVAALPELLPLLHQSPRLLLDHAADWAALLTVCAYFEENPQPNLYVRSLPLALPTKFVEQHQAALRPLLDYLIPDHVRAEETDFFRRFHLLLEEPGIKLRFLDAAQRMHPAVSQMSLWASEFRQLKLLCQRVFVVENLTTFLSFPLLENSIVLWGGGFAVSLLAGADWLAEKQLLYWGDIDVHGFQILARLRVHFPATQSLLMDAGTFRRYHAGGVGTGFATQALPGLTPDEQVLYQELLRTNGRLEQEQLPAAYVAAAVHLMLQAST</sequence>
<reference evidence="3 4" key="1">
    <citation type="submission" date="2019-07" db="EMBL/GenBank/DDBJ databases">
        <title>Hymenobacter sp. straun FUR1 Genome sequencing and assembly.</title>
        <authorList>
            <person name="Chhetri G."/>
        </authorList>
    </citation>
    <scope>NUCLEOTIDE SEQUENCE [LARGE SCALE GENOMIC DNA]</scope>
    <source>
        <strain evidence="3 4">Fur1</strain>
    </source>
</reference>
<name>A0A558BZC2_9BACT</name>
<dbReference type="Pfam" id="PF11795">
    <property type="entry name" value="DUF3322"/>
    <property type="match status" value="1"/>
</dbReference>
<evidence type="ECO:0008006" key="5">
    <source>
        <dbReference type="Google" id="ProtNLM"/>
    </source>
</evidence>
<dbReference type="AlphaFoldDB" id="A0A558BZC2"/>
<dbReference type="InterPro" id="IPR024537">
    <property type="entry name" value="DUF3322"/>
</dbReference>
<feature type="domain" description="DUF3322" evidence="2">
    <location>
        <begin position="5"/>
        <end position="182"/>
    </location>
</feature>
<organism evidence="3 4">
    <name type="scientific">Hymenobacter setariae</name>
    <dbReference type="NCBI Taxonomy" id="2594794"/>
    <lineage>
        <taxon>Bacteria</taxon>
        <taxon>Pseudomonadati</taxon>
        <taxon>Bacteroidota</taxon>
        <taxon>Cytophagia</taxon>
        <taxon>Cytophagales</taxon>
        <taxon>Hymenobacteraceae</taxon>
        <taxon>Hymenobacter</taxon>
    </lineage>
</organism>
<evidence type="ECO:0000259" key="1">
    <source>
        <dbReference type="Pfam" id="PF09983"/>
    </source>
</evidence>
<accession>A0A558BZC2</accession>
<proteinExistence type="predicted"/>
<keyword evidence="4" id="KW-1185">Reference proteome</keyword>
<evidence type="ECO:0000259" key="2">
    <source>
        <dbReference type="Pfam" id="PF11795"/>
    </source>
</evidence>
<comment type="caution">
    <text evidence="3">The sequence shown here is derived from an EMBL/GenBank/DDBJ whole genome shotgun (WGS) entry which is preliminary data.</text>
</comment>
<evidence type="ECO:0000313" key="4">
    <source>
        <dbReference type="Proteomes" id="UP000317624"/>
    </source>
</evidence>
<dbReference type="RefSeq" id="WP_144847228.1">
    <property type="nucleotide sequence ID" value="NZ_VMRJ01000002.1"/>
</dbReference>
<feature type="domain" description="Wadjet protein JetD C-terminal" evidence="1">
    <location>
        <begin position="206"/>
        <end position="369"/>
    </location>
</feature>
<dbReference type="Proteomes" id="UP000317624">
    <property type="component" value="Unassembled WGS sequence"/>
</dbReference>
<protein>
    <recommendedName>
        <fullName evidence="5">DUF2399 domain-containing protein</fullName>
    </recommendedName>
</protein>
<evidence type="ECO:0000313" key="3">
    <source>
        <dbReference type="EMBL" id="TVT41851.1"/>
    </source>
</evidence>
<gene>
    <name evidence="3" type="ORF">FNT36_10545</name>
</gene>
<dbReference type="OrthoDB" id="322908at2"/>
<dbReference type="Pfam" id="PF09983">
    <property type="entry name" value="JetD_C"/>
    <property type="match status" value="1"/>
</dbReference>